<feature type="transmembrane region" description="Helical" evidence="11">
    <location>
        <begin position="133"/>
        <end position="157"/>
    </location>
</feature>
<dbReference type="RefSeq" id="XP_006686869.1">
    <property type="nucleotide sequence ID" value="XM_006686806.1"/>
</dbReference>
<keyword evidence="13" id="KW-1185">Reference proteome</keyword>
<dbReference type="GeneID" id="18247400"/>
<organism evidence="13">
    <name type="scientific">Candida tenuis (strain ATCC 10573 / BCRC 21748 / CBS 615 / JCM 9827 / NBRC 10315 / NRRL Y-1498 / VKM Y-70)</name>
    <name type="common">Yeast</name>
    <name type="synonym">Yamadazyma tenuis</name>
    <dbReference type="NCBI Taxonomy" id="590646"/>
    <lineage>
        <taxon>Eukaryota</taxon>
        <taxon>Fungi</taxon>
        <taxon>Dikarya</taxon>
        <taxon>Ascomycota</taxon>
        <taxon>Saccharomycotina</taxon>
        <taxon>Pichiomycetes</taxon>
        <taxon>Debaryomycetaceae</taxon>
        <taxon>Yamadazyma</taxon>
    </lineage>
</organism>
<dbReference type="InterPro" id="IPR000462">
    <property type="entry name" value="CDP-OH_P_trans"/>
</dbReference>
<evidence type="ECO:0000256" key="4">
    <source>
        <dbReference type="ARBA" id="ARBA00022692"/>
    </source>
</evidence>
<dbReference type="Gene3D" id="1.20.120.1760">
    <property type="match status" value="1"/>
</dbReference>
<dbReference type="InterPro" id="IPR050324">
    <property type="entry name" value="CDP-alcohol_PTase-I"/>
</dbReference>
<dbReference type="HOGENOM" id="CLU_051314_0_2_1"/>
<keyword evidence="3 10" id="KW-0808">Transferase</keyword>
<evidence type="ECO:0000256" key="1">
    <source>
        <dbReference type="ARBA" id="ARBA00004141"/>
    </source>
</evidence>
<evidence type="ECO:0000256" key="5">
    <source>
        <dbReference type="ARBA" id="ARBA00022989"/>
    </source>
</evidence>
<dbReference type="eggNOG" id="KOG1617">
    <property type="taxonomic scope" value="Eukaryota"/>
</dbReference>
<dbReference type="EMBL" id="GL996524">
    <property type="protein sequence ID" value="EGV63077.1"/>
    <property type="molecule type" value="Genomic_DNA"/>
</dbReference>
<dbReference type="InterPro" id="IPR043130">
    <property type="entry name" value="CDP-OH_PTrfase_TM_dom"/>
</dbReference>
<evidence type="ECO:0000256" key="6">
    <source>
        <dbReference type="ARBA" id="ARBA00023098"/>
    </source>
</evidence>
<evidence type="ECO:0000256" key="8">
    <source>
        <dbReference type="ARBA" id="ARBA00023209"/>
    </source>
</evidence>
<accession>G3B718</accession>
<sequence>MMLTNGIVYRTLIGAPVRSRVLLPRASLLGSRCDAFRPLKTSARLLNLKPNVETEPKPLKIIDNIYTIPNFLTMTRIATAPVIGYCIYTGYMNTAISLFTYSCVTDFLDGFIARKFNMKSILGTILDPIADKLLMGICTISLSVVSIMPGYMGALIIGKDAMLALMGVYYRYVTLPAPKTFKRFANLSIPTVSVEPNLLSKINTGLQMVYVGNLVFKPQIEQWIMSDYYGALLGNFEVLVAATTLISALSYIFSKRSIKTLGDKLKI</sequence>
<dbReference type="PROSITE" id="PS00379">
    <property type="entry name" value="CDP_ALCOHOL_P_TRANSF"/>
    <property type="match status" value="1"/>
</dbReference>
<comment type="subcellular location">
    <subcellularLocation>
        <location evidence="1">Membrane</location>
        <topology evidence="1">Multi-pass membrane protein</topology>
    </subcellularLocation>
</comment>
<dbReference type="GO" id="GO:0043337">
    <property type="term" value="F:cardiolipin synthase (CMP-forming)"/>
    <property type="evidence" value="ECO:0007669"/>
    <property type="project" value="TreeGrafter"/>
</dbReference>
<evidence type="ECO:0000256" key="10">
    <source>
        <dbReference type="RuleBase" id="RU003750"/>
    </source>
</evidence>
<keyword evidence="5 11" id="KW-1133">Transmembrane helix</keyword>
<dbReference type="OrthoDB" id="10020554at2759"/>
<name>G3B718_CANTC</name>
<keyword evidence="7 11" id="KW-0472">Membrane</keyword>
<dbReference type="Pfam" id="PF01066">
    <property type="entry name" value="CDP-OH_P_transf"/>
    <property type="match status" value="1"/>
</dbReference>
<evidence type="ECO:0000313" key="13">
    <source>
        <dbReference type="Proteomes" id="UP000000707"/>
    </source>
</evidence>
<dbReference type="KEGG" id="cten:18247400"/>
<keyword evidence="2" id="KW-0444">Lipid biosynthesis</keyword>
<dbReference type="AlphaFoldDB" id="G3B718"/>
<keyword evidence="9" id="KW-1208">Phospholipid metabolism</keyword>
<evidence type="ECO:0000256" key="3">
    <source>
        <dbReference type="ARBA" id="ARBA00022679"/>
    </source>
</evidence>
<evidence type="ECO:0000313" key="12">
    <source>
        <dbReference type="EMBL" id="EGV63076.1"/>
    </source>
</evidence>
<dbReference type="Proteomes" id="UP000000707">
    <property type="component" value="Unassembled WGS sequence"/>
</dbReference>
<evidence type="ECO:0000256" key="7">
    <source>
        <dbReference type="ARBA" id="ARBA00023136"/>
    </source>
</evidence>
<keyword evidence="6" id="KW-0443">Lipid metabolism</keyword>
<evidence type="ECO:0000256" key="2">
    <source>
        <dbReference type="ARBA" id="ARBA00022516"/>
    </source>
</evidence>
<feature type="transmembrane region" description="Helical" evidence="11">
    <location>
        <begin position="228"/>
        <end position="253"/>
    </location>
</feature>
<dbReference type="GO" id="GO:0016020">
    <property type="term" value="C:membrane"/>
    <property type="evidence" value="ECO:0007669"/>
    <property type="project" value="UniProtKB-SubCell"/>
</dbReference>
<evidence type="ECO:0000256" key="11">
    <source>
        <dbReference type="SAM" id="Phobius"/>
    </source>
</evidence>
<reference evidence="12 13" key="1">
    <citation type="journal article" date="2011" name="Proc. Natl. Acad. Sci. U.S.A.">
        <title>Comparative genomics of xylose-fermenting fungi for enhanced biofuel production.</title>
        <authorList>
            <person name="Wohlbach D.J."/>
            <person name="Kuo A."/>
            <person name="Sato T.K."/>
            <person name="Potts K.M."/>
            <person name="Salamov A.A."/>
            <person name="LaButti K.M."/>
            <person name="Sun H."/>
            <person name="Clum A."/>
            <person name="Pangilinan J.L."/>
            <person name="Lindquist E.A."/>
            <person name="Lucas S."/>
            <person name="Lapidus A."/>
            <person name="Jin M."/>
            <person name="Gunawan C."/>
            <person name="Balan V."/>
            <person name="Dale B.E."/>
            <person name="Jeffries T.W."/>
            <person name="Zinkel R."/>
            <person name="Barry K.W."/>
            <person name="Grigoriev I.V."/>
            <person name="Gasch A.P."/>
        </authorList>
    </citation>
    <scope>NUCLEOTIDE SEQUENCE [LARGE SCALE GENOMIC DNA]</scope>
    <source>
        <strain evidence="12">ATCC 10573</strain>
        <strain evidence="13">ATCC 10573 / BCRC 21748 / CBS 615 / JCM 9827 / NBRC 10315 / NRRL Y-1498 / VKM Y-70</strain>
    </source>
</reference>
<dbReference type="GO" id="GO:0032049">
    <property type="term" value="P:cardiolipin biosynthetic process"/>
    <property type="evidence" value="ECO:0007669"/>
    <property type="project" value="TreeGrafter"/>
</dbReference>
<dbReference type="STRING" id="590646.G3B718"/>
<dbReference type="PANTHER" id="PTHR14269">
    <property type="entry name" value="CDP-DIACYLGLYCEROL--GLYCEROL-3-PHOSPHATE 3-PHOSPHATIDYLTRANSFERASE-RELATED"/>
    <property type="match status" value="1"/>
</dbReference>
<evidence type="ECO:0000256" key="9">
    <source>
        <dbReference type="ARBA" id="ARBA00023264"/>
    </source>
</evidence>
<dbReference type="PANTHER" id="PTHR14269:SF60">
    <property type="entry name" value="CARDIOLIPIN SYNTHASE (CMP-FORMING)"/>
    <property type="match status" value="1"/>
</dbReference>
<dbReference type="EMBL" id="GL996524">
    <property type="protein sequence ID" value="EGV63076.1"/>
    <property type="molecule type" value="Genomic_DNA"/>
</dbReference>
<dbReference type="GO" id="GO:0005739">
    <property type="term" value="C:mitochondrion"/>
    <property type="evidence" value="ECO:0007669"/>
    <property type="project" value="TreeGrafter"/>
</dbReference>
<keyword evidence="4 11" id="KW-0812">Transmembrane</keyword>
<protein>
    <submittedName>
        <fullName evidence="12">Uncharacterized protein</fullName>
    </submittedName>
</protein>
<dbReference type="InterPro" id="IPR048254">
    <property type="entry name" value="CDP_ALCOHOL_P_TRANSF_CS"/>
</dbReference>
<gene>
    <name evidence="12" type="ORF">CANTEDRAFT_114385</name>
</gene>
<proteinExistence type="inferred from homology"/>
<comment type="similarity">
    <text evidence="10">Belongs to the CDP-alcohol phosphatidyltransferase class-I family.</text>
</comment>
<keyword evidence="8" id="KW-0594">Phospholipid biosynthesis</keyword>